<gene>
    <name evidence="2" type="ORF">MEUPH1_LOCUS9896</name>
</gene>
<dbReference type="PANTHER" id="PTHR47027:SF20">
    <property type="entry name" value="REVERSE TRANSCRIPTASE-LIKE PROTEIN WITH RNA-DIRECTED DNA POLYMERASE DOMAIN"/>
    <property type="match status" value="1"/>
</dbReference>
<dbReference type="InterPro" id="IPR043128">
    <property type="entry name" value="Rev_trsase/Diguanyl_cyclase"/>
</dbReference>
<name>A0AAV0WD68_9HEMI</name>
<feature type="domain" description="Reverse transcriptase" evidence="1">
    <location>
        <begin position="224"/>
        <end position="498"/>
    </location>
</feature>
<dbReference type="Proteomes" id="UP001160148">
    <property type="component" value="Unassembled WGS sequence"/>
</dbReference>
<organism evidence="2 3">
    <name type="scientific">Macrosiphum euphorbiae</name>
    <name type="common">potato aphid</name>
    <dbReference type="NCBI Taxonomy" id="13131"/>
    <lineage>
        <taxon>Eukaryota</taxon>
        <taxon>Metazoa</taxon>
        <taxon>Ecdysozoa</taxon>
        <taxon>Arthropoda</taxon>
        <taxon>Hexapoda</taxon>
        <taxon>Insecta</taxon>
        <taxon>Pterygota</taxon>
        <taxon>Neoptera</taxon>
        <taxon>Paraneoptera</taxon>
        <taxon>Hemiptera</taxon>
        <taxon>Sternorrhyncha</taxon>
        <taxon>Aphidomorpha</taxon>
        <taxon>Aphidoidea</taxon>
        <taxon>Aphididae</taxon>
        <taxon>Macrosiphini</taxon>
        <taxon>Macrosiphum</taxon>
    </lineage>
</organism>
<dbReference type="AlphaFoldDB" id="A0AAV0WD68"/>
<dbReference type="Gene3D" id="3.30.70.270">
    <property type="match status" value="1"/>
</dbReference>
<dbReference type="PANTHER" id="PTHR47027">
    <property type="entry name" value="REVERSE TRANSCRIPTASE DOMAIN-CONTAINING PROTEIN"/>
    <property type="match status" value="1"/>
</dbReference>
<dbReference type="SUPFAM" id="SSF56672">
    <property type="entry name" value="DNA/RNA polymerases"/>
    <property type="match status" value="1"/>
</dbReference>
<proteinExistence type="predicted"/>
<dbReference type="EMBL" id="CARXXK010000002">
    <property type="protein sequence ID" value="CAI6353821.1"/>
    <property type="molecule type" value="Genomic_DNA"/>
</dbReference>
<dbReference type="InterPro" id="IPR043502">
    <property type="entry name" value="DNA/RNA_pol_sf"/>
</dbReference>
<keyword evidence="3" id="KW-1185">Reference proteome</keyword>
<dbReference type="InterPro" id="IPR000477">
    <property type="entry name" value="RT_dom"/>
</dbReference>
<accession>A0AAV0WD68</accession>
<sequence length="693" mass="81945">MAREFNPNPETVDEQWKIIKHTLRNVSEKVLGKAHRTKKPWFNAICQEALKRRKIARERWLNDANNQEEERIFRVKRKEAHNILRCEKRKYVQNVIREAEQDYRSHNTRQLYHKVNSFKGGYKRQEKFLKMDDGSLVTNQEKIMEKWAEYFEKLLNCEVPVDTFTYGHNEPNDDPCPPPSKEEIEQQIKRLKNHKSPGEDDLQGEILKHADSSMIESIYLLIKEVWETEMLPIDWGVAYIRPIHKKGDKQVCSNYRGIALLDTAYKVLSYCILDRIKPLAEQVVGDYQCGFRQNRSTTDQIFIIRQLFQKSWEYNKELHVIFVDFQKAYDSIDRTSITEILKNFHFPRKIVQLVEASIRQTKVKVKVGNSTSRMVEVRTGLRQGDALSPVLFNLVLEMVIREMNIGRDEGVRMDRTCFSLLAYADDIVLLGEDEQKVVDLCGRLIESAKKVGLHLNIEKTQYMKVSRELDNLQETETITVGQYEFKKVEDFKYLGTIVTQKNECQIEIQQRIKMGNKCFHALGKLLSSKVLSKEVKTQLYLTIIRPIVMYGSQCWTLRKTEEERLVVFERKVLRKIYGPIYDQELQGWRKRHNQELTELFNRPNIINEIKRSKLEWAGHAVRKQDSMVQRVLQENPKRKRPLGRPRLRWEDGIKKDFLSAGGAEYDHMDWKEVAENREEWERICSMARWSQRP</sequence>
<evidence type="ECO:0000313" key="2">
    <source>
        <dbReference type="EMBL" id="CAI6353821.1"/>
    </source>
</evidence>
<evidence type="ECO:0000259" key="1">
    <source>
        <dbReference type="PROSITE" id="PS50878"/>
    </source>
</evidence>
<dbReference type="Pfam" id="PF00078">
    <property type="entry name" value="RVT_1"/>
    <property type="match status" value="1"/>
</dbReference>
<dbReference type="GO" id="GO:0071897">
    <property type="term" value="P:DNA biosynthetic process"/>
    <property type="evidence" value="ECO:0007669"/>
    <property type="project" value="UniProtKB-ARBA"/>
</dbReference>
<protein>
    <recommendedName>
        <fullName evidence="1">Reverse transcriptase domain-containing protein</fullName>
    </recommendedName>
</protein>
<evidence type="ECO:0000313" key="3">
    <source>
        <dbReference type="Proteomes" id="UP001160148"/>
    </source>
</evidence>
<reference evidence="2 3" key="1">
    <citation type="submission" date="2023-01" db="EMBL/GenBank/DDBJ databases">
        <authorList>
            <person name="Whitehead M."/>
        </authorList>
    </citation>
    <scope>NUCLEOTIDE SEQUENCE [LARGE SCALE GENOMIC DNA]</scope>
</reference>
<dbReference type="PROSITE" id="PS50878">
    <property type="entry name" value="RT_POL"/>
    <property type="match status" value="1"/>
</dbReference>
<dbReference type="CDD" id="cd01650">
    <property type="entry name" value="RT_nLTR_like"/>
    <property type="match status" value="1"/>
</dbReference>
<comment type="caution">
    <text evidence="2">The sequence shown here is derived from an EMBL/GenBank/DDBJ whole genome shotgun (WGS) entry which is preliminary data.</text>
</comment>